<dbReference type="PANTHER" id="PTHR14094">
    <property type="entry name" value="SIGNAL RECOGNITION PARTICLE 72"/>
    <property type="match status" value="1"/>
</dbReference>
<keyword evidence="5 9" id="KW-0963">Cytoplasm</keyword>
<comment type="similarity">
    <text evidence="3 9">Belongs to the SRP72 family.</text>
</comment>
<feature type="compositionally biased region" description="Basic residues" evidence="11">
    <location>
        <begin position="574"/>
        <end position="583"/>
    </location>
</feature>
<feature type="coiled-coil region" evidence="10">
    <location>
        <begin position="118"/>
        <end position="145"/>
    </location>
</feature>
<feature type="compositionally biased region" description="Basic and acidic residues" evidence="11">
    <location>
        <begin position="584"/>
        <end position="607"/>
    </location>
</feature>
<dbReference type="GO" id="GO:0043022">
    <property type="term" value="F:ribosome binding"/>
    <property type="evidence" value="ECO:0007669"/>
    <property type="project" value="TreeGrafter"/>
</dbReference>
<comment type="subcellular location">
    <subcellularLocation>
        <location evidence="2 9">Cytoplasm</location>
    </subcellularLocation>
    <subcellularLocation>
        <location evidence="1">Endoplasmic reticulum</location>
    </subcellularLocation>
</comment>
<feature type="compositionally biased region" description="Gly residues" evidence="11">
    <location>
        <begin position="637"/>
        <end position="647"/>
    </location>
</feature>
<dbReference type="Gene3D" id="1.25.40.10">
    <property type="entry name" value="Tetratricopeptide repeat domain"/>
    <property type="match status" value="1"/>
</dbReference>
<evidence type="ECO:0000256" key="3">
    <source>
        <dbReference type="ARBA" id="ARBA00007676"/>
    </source>
</evidence>
<dbReference type="GO" id="GO:0006614">
    <property type="term" value="P:SRP-dependent cotranslational protein targeting to membrane"/>
    <property type="evidence" value="ECO:0007669"/>
    <property type="project" value="UniProtKB-UniRule"/>
</dbReference>
<dbReference type="OrthoDB" id="5421607at2759"/>
<evidence type="ECO:0000256" key="1">
    <source>
        <dbReference type="ARBA" id="ARBA00004240"/>
    </source>
</evidence>
<evidence type="ECO:0000256" key="11">
    <source>
        <dbReference type="SAM" id="MobiDB-lite"/>
    </source>
</evidence>
<sequence>MSSGAPTLSSLLAHADIVDHEEILKAANASLRKSKSDLQAQHVRVVALLKLDRFDDALRALEEGGDKLKEASQIEWAYALYKSGNWEDAINVAREGLETGDRGLLYVLAQTSYRLEEFEQAKQVYVELRNRIREAQHEENDLRINSGAVDAQLEWKGQGHLVTQKKPGREDLEAFETAYNAACGSIARGELAQGEVLLRRAKDLCNASDELSDEEKKAELLPIMVQHVFVLVRQGRLEEAEKLSSEISSSDIPDISTRHIAQVNGLTTSISPANPYLSHRLFHSVPNFPKSDQPFDYQSLVLKQDSYVLDLLSLKLNGVAKSTSNYLSTNPSATISPAINSISVINAAATAEGATGKAGIKAILPLLEKRSNDIGLLLMVVQLYVLTNNHGSAISLLESFLSRLEQSSTPADQDVRFAPGLVGTLVSLYSSQSRRAHVKQELAKAAAYWREKFKSRSDKGGSSGVLSLLKAAGTELLNSANATDIEASRAIFTELHDTQPSDPAALAGMIASHPSGSDGSEADALPAASRLVAGIDAAALENAGVAALPLPSNVAVKRPAEKAAKEGKREEPVKKKRKLTAKRTPKDFVEGKDMDPERWLPMRDRSYYRPKGRKGKGRMAGGTQGGIVEEAKPAPSSGGGGGGGGGGQKKKGKKGKR</sequence>
<dbReference type="Proteomes" id="UP000799772">
    <property type="component" value="Unassembled WGS sequence"/>
</dbReference>
<dbReference type="Pfam" id="PF08492">
    <property type="entry name" value="SRP72"/>
    <property type="match status" value="1"/>
</dbReference>
<evidence type="ECO:0000256" key="2">
    <source>
        <dbReference type="ARBA" id="ARBA00004496"/>
    </source>
</evidence>
<proteinExistence type="inferred from homology"/>
<gene>
    <name evidence="13" type="ORF">NA57DRAFT_73989</name>
</gene>
<feature type="compositionally biased region" description="Basic residues" evidence="11">
    <location>
        <begin position="608"/>
        <end position="617"/>
    </location>
</feature>
<dbReference type="GO" id="GO:0005783">
    <property type="term" value="C:endoplasmic reticulum"/>
    <property type="evidence" value="ECO:0007669"/>
    <property type="project" value="UniProtKB-SubCell"/>
</dbReference>
<comment type="function">
    <text evidence="9">Component of the signal recognition particle (SRP) complex, a ribonucleoprotein complex that mediates the cotranslational targeting of secretory and membrane proteins to the endoplasmic reticulum (ER).</text>
</comment>
<evidence type="ECO:0000256" key="6">
    <source>
        <dbReference type="ARBA" id="ARBA00022824"/>
    </source>
</evidence>
<feature type="domain" description="Signal recognition particle SRP72 subunit RNA-binding" evidence="12">
    <location>
        <begin position="559"/>
        <end position="610"/>
    </location>
</feature>
<keyword evidence="7 9" id="KW-0733">Signal recognition particle</keyword>
<dbReference type="AlphaFoldDB" id="A0A9P4M7F6"/>
<evidence type="ECO:0000313" key="13">
    <source>
        <dbReference type="EMBL" id="KAF2100378.1"/>
    </source>
</evidence>
<evidence type="ECO:0000256" key="10">
    <source>
        <dbReference type="SAM" id="Coils"/>
    </source>
</evidence>
<keyword evidence="8 9" id="KW-0687">Ribonucleoprotein</keyword>
<dbReference type="EMBL" id="ML978124">
    <property type="protein sequence ID" value="KAF2100378.1"/>
    <property type="molecule type" value="Genomic_DNA"/>
</dbReference>
<protein>
    <recommendedName>
        <fullName evidence="4 9">Signal recognition particle subunit SRP72</fullName>
    </recommendedName>
</protein>
<dbReference type="GO" id="GO:0005786">
    <property type="term" value="C:signal recognition particle, endoplasmic reticulum targeting"/>
    <property type="evidence" value="ECO:0007669"/>
    <property type="project" value="UniProtKB-UniRule"/>
</dbReference>
<evidence type="ECO:0000259" key="12">
    <source>
        <dbReference type="Pfam" id="PF08492"/>
    </source>
</evidence>
<evidence type="ECO:0000256" key="7">
    <source>
        <dbReference type="ARBA" id="ARBA00023135"/>
    </source>
</evidence>
<keyword evidence="6" id="KW-0256">Endoplasmic reticulum</keyword>
<evidence type="ECO:0000256" key="5">
    <source>
        <dbReference type="ARBA" id="ARBA00022490"/>
    </source>
</evidence>
<dbReference type="PANTHER" id="PTHR14094:SF9">
    <property type="entry name" value="SIGNAL RECOGNITION PARTICLE SUBUNIT SRP72"/>
    <property type="match status" value="1"/>
</dbReference>
<dbReference type="PIRSF" id="PIRSF038922">
    <property type="entry name" value="SRP72"/>
    <property type="match status" value="1"/>
</dbReference>
<evidence type="ECO:0000256" key="8">
    <source>
        <dbReference type="ARBA" id="ARBA00023274"/>
    </source>
</evidence>
<dbReference type="InterPro" id="IPR031545">
    <property type="entry name" value="SRP72_TPR-like"/>
</dbReference>
<feature type="compositionally biased region" description="Basic residues" evidence="11">
    <location>
        <begin position="648"/>
        <end position="657"/>
    </location>
</feature>
<keyword evidence="14" id="KW-1185">Reference proteome</keyword>
<evidence type="ECO:0000256" key="4">
    <source>
        <dbReference type="ARBA" id="ARBA00018350"/>
    </source>
</evidence>
<accession>A0A9P4M7F6</accession>
<name>A0A9P4M7F6_9PEZI</name>
<organism evidence="13 14">
    <name type="scientific">Rhizodiscina lignyota</name>
    <dbReference type="NCBI Taxonomy" id="1504668"/>
    <lineage>
        <taxon>Eukaryota</taxon>
        <taxon>Fungi</taxon>
        <taxon>Dikarya</taxon>
        <taxon>Ascomycota</taxon>
        <taxon>Pezizomycotina</taxon>
        <taxon>Dothideomycetes</taxon>
        <taxon>Pleosporomycetidae</taxon>
        <taxon>Aulographales</taxon>
        <taxon>Rhizodiscinaceae</taxon>
        <taxon>Rhizodiscina</taxon>
    </lineage>
</organism>
<feature type="compositionally biased region" description="Basic and acidic residues" evidence="11">
    <location>
        <begin position="558"/>
        <end position="573"/>
    </location>
</feature>
<evidence type="ECO:0000313" key="14">
    <source>
        <dbReference type="Proteomes" id="UP000799772"/>
    </source>
</evidence>
<feature type="region of interest" description="Disordered" evidence="11">
    <location>
        <begin position="558"/>
        <end position="657"/>
    </location>
</feature>
<comment type="caution">
    <text evidence="13">The sequence shown here is derived from an EMBL/GenBank/DDBJ whole genome shotgun (WGS) entry which is preliminary data.</text>
</comment>
<dbReference type="InterPro" id="IPR026270">
    <property type="entry name" value="SRP72"/>
</dbReference>
<dbReference type="SUPFAM" id="SSF48452">
    <property type="entry name" value="TPR-like"/>
    <property type="match status" value="1"/>
</dbReference>
<dbReference type="FunFam" id="1.25.40.10:FF:000512">
    <property type="entry name" value="Signal recognition particle subunit SRP72"/>
    <property type="match status" value="1"/>
</dbReference>
<dbReference type="Pfam" id="PF17004">
    <property type="entry name" value="SRP_TPR_like"/>
    <property type="match status" value="1"/>
</dbReference>
<reference evidence="13" key="1">
    <citation type="journal article" date="2020" name="Stud. Mycol.">
        <title>101 Dothideomycetes genomes: a test case for predicting lifestyles and emergence of pathogens.</title>
        <authorList>
            <person name="Haridas S."/>
            <person name="Albert R."/>
            <person name="Binder M."/>
            <person name="Bloem J."/>
            <person name="Labutti K."/>
            <person name="Salamov A."/>
            <person name="Andreopoulos B."/>
            <person name="Baker S."/>
            <person name="Barry K."/>
            <person name="Bills G."/>
            <person name="Bluhm B."/>
            <person name="Cannon C."/>
            <person name="Castanera R."/>
            <person name="Culley D."/>
            <person name="Daum C."/>
            <person name="Ezra D."/>
            <person name="Gonzalez J."/>
            <person name="Henrissat B."/>
            <person name="Kuo A."/>
            <person name="Liang C."/>
            <person name="Lipzen A."/>
            <person name="Lutzoni F."/>
            <person name="Magnuson J."/>
            <person name="Mondo S."/>
            <person name="Nolan M."/>
            <person name="Ohm R."/>
            <person name="Pangilinan J."/>
            <person name="Park H.-J."/>
            <person name="Ramirez L."/>
            <person name="Alfaro M."/>
            <person name="Sun H."/>
            <person name="Tritt A."/>
            <person name="Yoshinaga Y."/>
            <person name="Zwiers L.-H."/>
            <person name="Turgeon B."/>
            <person name="Goodwin S."/>
            <person name="Spatafora J."/>
            <person name="Crous P."/>
            <person name="Grigoriev I."/>
        </authorList>
    </citation>
    <scope>NUCLEOTIDE SEQUENCE</scope>
    <source>
        <strain evidence="13">CBS 133067</strain>
    </source>
</reference>
<keyword evidence="10" id="KW-0175">Coiled coil</keyword>
<dbReference type="GO" id="GO:0008312">
    <property type="term" value="F:7S RNA binding"/>
    <property type="evidence" value="ECO:0007669"/>
    <property type="project" value="InterPro"/>
</dbReference>
<dbReference type="InterPro" id="IPR011990">
    <property type="entry name" value="TPR-like_helical_dom_sf"/>
</dbReference>
<dbReference type="InterPro" id="IPR013699">
    <property type="entry name" value="Signal_recog_part_SRP72_RNA-bd"/>
</dbReference>
<evidence type="ECO:0000256" key="9">
    <source>
        <dbReference type="PIRNR" id="PIRNR038922"/>
    </source>
</evidence>